<dbReference type="Proteomes" id="UP001143856">
    <property type="component" value="Unassembled WGS sequence"/>
</dbReference>
<proteinExistence type="predicted"/>
<dbReference type="EMBL" id="JAPDGR010000099">
    <property type="protein sequence ID" value="KAJ2996327.1"/>
    <property type="molecule type" value="Genomic_DNA"/>
</dbReference>
<evidence type="ECO:0000313" key="2">
    <source>
        <dbReference type="Proteomes" id="UP001143856"/>
    </source>
</evidence>
<organism evidence="1 2">
    <name type="scientific">Xylaria curta</name>
    <dbReference type="NCBI Taxonomy" id="42375"/>
    <lineage>
        <taxon>Eukaryota</taxon>
        <taxon>Fungi</taxon>
        <taxon>Dikarya</taxon>
        <taxon>Ascomycota</taxon>
        <taxon>Pezizomycotina</taxon>
        <taxon>Sordariomycetes</taxon>
        <taxon>Xylariomycetidae</taxon>
        <taxon>Xylariales</taxon>
        <taxon>Xylariaceae</taxon>
        <taxon>Xylaria</taxon>
    </lineage>
</organism>
<keyword evidence="2" id="KW-1185">Reference proteome</keyword>
<name>A0ACC1PM19_9PEZI</name>
<gene>
    <name evidence="1" type="ORF">NUW58_g999</name>
</gene>
<protein>
    <submittedName>
        <fullName evidence="1">Uncharacterized protein</fullName>
    </submittedName>
</protein>
<evidence type="ECO:0000313" key="1">
    <source>
        <dbReference type="EMBL" id="KAJ2996327.1"/>
    </source>
</evidence>
<comment type="caution">
    <text evidence="1">The sequence shown here is derived from an EMBL/GenBank/DDBJ whole genome shotgun (WGS) entry which is preliminary data.</text>
</comment>
<sequence>MGQTFQLVAPRAKLALCWSGKLGEILFDSADDIVRILVVPVRPQRSYSPNPPVSSTNTVDGEKREAKRSRDDNDVYDESSRRHKRIKGYGLDDTIVSNAVTTLSSLPLELHHLIFSFIDDIVDTISFGITNQYFLSIGQQYLDDYLISHLPQWAGTNIVCVGEDVKPNDYPPGLFSTEELEVLRQKTFDMADVWDYPEQEDVRYKPFDLSHFGYPSVSMIEEDGRHLWRIHLSLIEWCDQRGISKDPGYRHIKRQFMFKNETYFPTDQQWILRNLTTKQIVRSDAIALSPDYIRGPEIRFLGFGEVVMSRICWSTSPSVSMTDTTNISRGVWAGHCFDITTLSRHEAETREEEWRDVSDEVVGEIASIWEGEFGADWRKIICES</sequence>
<accession>A0ACC1PM19</accession>
<reference evidence="1" key="1">
    <citation type="submission" date="2022-10" db="EMBL/GenBank/DDBJ databases">
        <title>Genome Sequence of Xylaria curta.</title>
        <authorList>
            <person name="Buettner E."/>
        </authorList>
    </citation>
    <scope>NUCLEOTIDE SEQUENCE</scope>
    <source>
        <strain evidence="1">Babe10</strain>
    </source>
</reference>